<evidence type="ECO:0000313" key="1">
    <source>
        <dbReference type="EMBL" id="SHH78512.1"/>
    </source>
</evidence>
<organism evidence="1 2">
    <name type="scientific">Chryseolinea serpens</name>
    <dbReference type="NCBI Taxonomy" id="947013"/>
    <lineage>
        <taxon>Bacteria</taxon>
        <taxon>Pseudomonadati</taxon>
        <taxon>Bacteroidota</taxon>
        <taxon>Cytophagia</taxon>
        <taxon>Cytophagales</taxon>
        <taxon>Fulvivirgaceae</taxon>
        <taxon>Chryseolinea</taxon>
    </lineage>
</organism>
<reference evidence="1 2" key="1">
    <citation type="submission" date="2016-11" db="EMBL/GenBank/DDBJ databases">
        <authorList>
            <person name="Jaros S."/>
            <person name="Januszkiewicz K."/>
            <person name="Wedrychowicz H."/>
        </authorList>
    </citation>
    <scope>NUCLEOTIDE SEQUENCE [LARGE SCALE GENOMIC DNA]</scope>
    <source>
        <strain evidence="1 2">DSM 24574</strain>
    </source>
</reference>
<proteinExistence type="predicted"/>
<sequence length="76" mass="8606">MTLLSIFQNSNATYRLGLFLALVSLEAMACDVPRIDYAAYFNMLPTAFRIAFMALENASFRNYVSLNLNTLCHAYL</sequence>
<dbReference type="RefSeq" id="WP_073140815.1">
    <property type="nucleotide sequence ID" value="NZ_FQWQ01000004.1"/>
</dbReference>
<keyword evidence="2" id="KW-1185">Reference proteome</keyword>
<evidence type="ECO:0000313" key="2">
    <source>
        <dbReference type="Proteomes" id="UP000184212"/>
    </source>
</evidence>
<gene>
    <name evidence="1" type="ORF">SAMN04488109_5396</name>
</gene>
<dbReference type="AlphaFoldDB" id="A0A1M5VTD0"/>
<protein>
    <submittedName>
        <fullName evidence="1">Uncharacterized protein</fullName>
    </submittedName>
</protein>
<name>A0A1M5VTD0_9BACT</name>
<accession>A0A1M5VTD0</accession>
<dbReference type="EMBL" id="FQWQ01000004">
    <property type="protein sequence ID" value="SHH78512.1"/>
    <property type="molecule type" value="Genomic_DNA"/>
</dbReference>
<dbReference type="Proteomes" id="UP000184212">
    <property type="component" value="Unassembled WGS sequence"/>
</dbReference>